<accession>A0ABN6YX88</accession>
<evidence type="ECO:0000256" key="5">
    <source>
        <dbReference type="ARBA" id="ARBA00022691"/>
    </source>
</evidence>
<organism evidence="8">
    <name type="scientific">Barrientosiimonas endolithica</name>
    <dbReference type="NCBI Taxonomy" id="1535208"/>
    <lineage>
        <taxon>Bacteria</taxon>
        <taxon>Bacillati</taxon>
        <taxon>Actinomycetota</taxon>
        <taxon>Actinomycetes</taxon>
        <taxon>Micrococcales</taxon>
        <taxon>Dermacoccaceae</taxon>
        <taxon>Barrientosiimonas</taxon>
    </lineage>
</organism>
<protein>
    <recommendedName>
        <fullName evidence="6">Ribosomal RNA small subunit methyltransferase G</fullName>
        <ecNumber evidence="6">2.1.1.-</ecNumber>
    </recommendedName>
    <alternativeName>
        <fullName evidence="6">16S rRNA 7-methylguanosine methyltransferase</fullName>
        <shortName evidence="6">16S rRNA m7G methyltransferase</shortName>
    </alternativeName>
</protein>
<evidence type="ECO:0000256" key="7">
    <source>
        <dbReference type="SAM" id="MobiDB-lite"/>
    </source>
</evidence>
<dbReference type="InterPro" id="IPR029063">
    <property type="entry name" value="SAM-dependent_MTases_sf"/>
</dbReference>
<dbReference type="HAMAP" id="MF_00074">
    <property type="entry name" value="16SrRNA_methyltr_G"/>
    <property type="match status" value="1"/>
</dbReference>
<reference evidence="8" key="1">
    <citation type="journal article" date="2014" name="Int. J. Syst. Evol. Microbiol.">
        <title>Complete genome of a new Firmicutes species belonging to the dominant human colonic microbiota ('Ruminococcus bicirculans') reveals two chromosomes and a selective capacity to utilize plant glucans.</title>
        <authorList>
            <consortium name="NISC Comparative Sequencing Program"/>
            <person name="Wegmann U."/>
            <person name="Louis P."/>
            <person name="Goesmann A."/>
            <person name="Henrissat B."/>
            <person name="Duncan S.H."/>
            <person name="Flint H.J."/>
        </authorList>
    </citation>
    <scope>NUCLEOTIDE SEQUENCE</scope>
    <source>
        <strain evidence="8">NBRC 110608</strain>
    </source>
</reference>
<keyword evidence="1 6" id="KW-0963">Cytoplasm</keyword>
<dbReference type="NCBIfam" id="TIGR00138">
    <property type="entry name" value="rsmG_gidB"/>
    <property type="match status" value="1"/>
</dbReference>
<comment type="function">
    <text evidence="6">Specifically methylates the N7 position of a guanine in 16S rRNA.</text>
</comment>
<proteinExistence type="inferred from homology"/>
<evidence type="ECO:0000256" key="2">
    <source>
        <dbReference type="ARBA" id="ARBA00022552"/>
    </source>
</evidence>
<comment type="subcellular location">
    <subcellularLocation>
        <location evidence="6">Cytoplasm</location>
    </subcellularLocation>
</comment>
<dbReference type="GO" id="GO:0008168">
    <property type="term" value="F:methyltransferase activity"/>
    <property type="evidence" value="ECO:0007669"/>
    <property type="project" value="UniProtKB-KW"/>
</dbReference>
<dbReference type="RefSeq" id="WP_289231758.1">
    <property type="nucleotide sequence ID" value="NZ_AP027735.1"/>
</dbReference>
<evidence type="ECO:0000256" key="6">
    <source>
        <dbReference type="HAMAP-Rule" id="MF_00074"/>
    </source>
</evidence>
<comment type="similarity">
    <text evidence="6">Belongs to the methyltransferase superfamily. RNA methyltransferase RsmG family.</text>
</comment>
<comment type="caution">
    <text evidence="6">Lacks conserved residue(s) required for the propagation of feature annotation.</text>
</comment>
<dbReference type="EMBL" id="AP027735">
    <property type="protein sequence ID" value="BDZ59928.1"/>
    <property type="molecule type" value="Genomic_DNA"/>
</dbReference>
<dbReference type="EC" id="2.1.1.-" evidence="6"/>
<feature type="region of interest" description="Disordered" evidence="7">
    <location>
        <begin position="218"/>
        <end position="250"/>
    </location>
</feature>
<dbReference type="GO" id="GO:0032259">
    <property type="term" value="P:methylation"/>
    <property type="evidence" value="ECO:0007669"/>
    <property type="project" value="UniProtKB-KW"/>
</dbReference>
<dbReference type="Pfam" id="PF02527">
    <property type="entry name" value="GidB"/>
    <property type="match status" value="1"/>
</dbReference>
<dbReference type="SUPFAM" id="SSF53335">
    <property type="entry name" value="S-adenosyl-L-methionine-dependent methyltransferases"/>
    <property type="match status" value="1"/>
</dbReference>
<sequence length="250" mass="27094">MEQADASPSGQPPEVAARIFGDRLELATAYVRFLETTGVQHGLIGPREVPRLWDRHVLNCAVITPAFGPDATVADVGSGAGLPGMVLAIARPDLRVTLVEPLERRTRWLTEVVHDLGLEVTVLQRKAENAWGEVVVDEVTSRAVAQLGELARLSLPLLRPNGRMVALKGERAASELEADAEVLDRLRVAQRRVATYGEGVLDPPSTVVELTLDGVAPQLRQPVGDGPARTAARKKARRAERRRARPGRGE</sequence>
<feature type="compositionally biased region" description="Basic residues" evidence="7">
    <location>
        <begin position="231"/>
        <end position="250"/>
    </location>
</feature>
<dbReference type="PANTHER" id="PTHR31760">
    <property type="entry name" value="S-ADENOSYL-L-METHIONINE-DEPENDENT METHYLTRANSFERASES SUPERFAMILY PROTEIN"/>
    <property type="match status" value="1"/>
</dbReference>
<evidence type="ECO:0000256" key="3">
    <source>
        <dbReference type="ARBA" id="ARBA00022603"/>
    </source>
</evidence>
<evidence type="ECO:0000256" key="1">
    <source>
        <dbReference type="ARBA" id="ARBA00022490"/>
    </source>
</evidence>
<keyword evidence="5 6" id="KW-0949">S-adenosyl-L-methionine</keyword>
<gene>
    <name evidence="6 8" type="primary">rsmG</name>
    <name evidence="8" type="ORF">GCM10025872_35850</name>
</gene>
<keyword evidence="3 6" id="KW-0489">Methyltransferase</keyword>
<feature type="binding site" evidence="6">
    <location>
        <begin position="127"/>
        <end position="128"/>
    </location>
    <ligand>
        <name>S-adenosyl-L-methionine</name>
        <dbReference type="ChEBI" id="CHEBI:59789"/>
    </ligand>
</feature>
<evidence type="ECO:0000313" key="8">
    <source>
        <dbReference type="EMBL" id="BDZ59928.1"/>
    </source>
</evidence>
<evidence type="ECO:0000256" key="4">
    <source>
        <dbReference type="ARBA" id="ARBA00022679"/>
    </source>
</evidence>
<feature type="binding site" evidence="6">
    <location>
        <position position="82"/>
    </location>
    <ligand>
        <name>S-adenosyl-L-methionine</name>
        <dbReference type="ChEBI" id="CHEBI:59789"/>
    </ligand>
</feature>
<dbReference type="Gene3D" id="3.40.50.150">
    <property type="entry name" value="Vaccinia Virus protein VP39"/>
    <property type="match status" value="1"/>
</dbReference>
<feature type="binding site" evidence="6">
    <location>
        <position position="77"/>
    </location>
    <ligand>
        <name>S-adenosyl-L-methionine</name>
        <dbReference type="ChEBI" id="CHEBI:59789"/>
    </ligand>
</feature>
<name>A0ABN6YX88_9MICO</name>
<keyword evidence="4 6" id="KW-0808">Transferase</keyword>
<dbReference type="PANTHER" id="PTHR31760:SF0">
    <property type="entry name" value="S-ADENOSYL-L-METHIONINE-DEPENDENT METHYLTRANSFERASES SUPERFAMILY PROTEIN"/>
    <property type="match status" value="1"/>
</dbReference>
<feature type="binding site" evidence="6">
    <location>
        <position position="142"/>
    </location>
    <ligand>
        <name>S-adenosyl-L-methionine</name>
        <dbReference type="ChEBI" id="CHEBI:59789"/>
    </ligand>
</feature>
<dbReference type="InterPro" id="IPR003682">
    <property type="entry name" value="rRNA_ssu_MeTfrase_G"/>
</dbReference>
<reference evidence="8" key="2">
    <citation type="submission" date="2023-02" db="EMBL/GenBank/DDBJ databases">
        <authorList>
            <person name="Sun Q."/>
            <person name="Mori K."/>
        </authorList>
    </citation>
    <scope>NUCLEOTIDE SEQUENCE</scope>
    <source>
        <strain evidence="8">NBRC 110608</strain>
    </source>
</reference>
<keyword evidence="2 6" id="KW-0698">rRNA processing</keyword>